<name>A0AAD9KNB7_RIDPI</name>
<evidence type="ECO:0000256" key="11">
    <source>
        <dbReference type="SAM" id="SignalP"/>
    </source>
</evidence>
<feature type="domain" description="TMEM87A/B GOLD" evidence="13">
    <location>
        <begin position="23"/>
        <end position="195"/>
    </location>
</feature>
<evidence type="ECO:0000256" key="9">
    <source>
        <dbReference type="SAM" id="MobiDB-lite"/>
    </source>
</evidence>
<dbReference type="Pfam" id="PF21901">
    <property type="entry name" value="TMEM87A-B_GOLD"/>
    <property type="match status" value="1"/>
</dbReference>
<organism evidence="14 15">
    <name type="scientific">Ridgeia piscesae</name>
    <name type="common">Tubeworm</name>
    <dbReference type="NCBI Taxonomy" id="27915"/>
    <lineage>
        <taxon>Eukaryota</taxon>
        <taxon>Metazoa</taxon>
        <taxon>Spiralia</taxon>
        <taxon>Lophotrochozoa</taxon>
        <taxon>Annelida</taxon>
        <taxon>Polychaeta</taxon>
        <taxon>Sedentaria</taxon>
        <taxon>Canalipalpata</taxon>
        <taxon>Sabellida</taxon>
        <taxon>Siboglinidae</taxon>
        <taxon>Ridgeia</taxon>
    </lineage>
</organism>
<keyword evidence="4 10" id="KW-1133">Transmembrane helix</keyword>
<dbReference type="GO" id="GO:0016020">
    <property type="term" value="C:membrane"/>
    <property type="evidence" value="ECO:0007669"/>
    <property type="project" value="UniProtKB-SubCell"/>
</dbReference>
<feature type="transmembrane region" description="Helical" evidence="10">
    <location>
        <begin position="443"/>
        <end position="464"/>
    </location>
</feature>
<evidence type="ECO:0000256" key="3">
    <source>
        <dbReference type="ARBA" id="ARBA00022729"/>
    </source>
</evidence>
<feature type="transmembrane region" description="Helical" evidence="10">
    <location>
        <begin position="229"/>
        <end position="251"/>
    </location>
</feature>
<sequence>MLFRGCLLILTAAAVDFSAGADSRWSSTVDQNSSDSYMIFPNYLYKNSFVSVTIFCNSKKGEHVRVRWVLEEITCMRDMYKTQTKVNKAIIDRKHQTGPSKSRKDDLESNDKGHASVITYQPSSQTYEFECGNNHVIILQDESDMPYFVSAFSADGDRRGYMEVHNQSVSESKRPMTHTVAQTWNDGMYHFLLSISSANESVSFVASVYVEMRGRWGYLPAIDWPRLPYSGVMSFLYLFVGTVWLFIWALSQQHTHKIHVVIGLVAVAGAIAHTLLFVDLSNTSRSGYPIAAVSWLSRGTAICQDSLLDALLMVVSLGYGITRPKLDYSFVGVVITLGCSHFVTGLTLEVFGDENLKIKYDHEVLYIGVKYANTAVTVVIGGWIMLASLLTFIHLWTRKHSTKLRVFSVFMGACVLGFVAYVGMALMVLIWSRACQKDWQHAWLMTSFGEMVNFVLLIMLMWLWRPADQAHR</sequence>
<dbReference type="Proteomes" id="UP001209878">
    <property type="component" value="Unassembled WGS sequence"/>
</dbReference>
<evidence type="ECO:0000256" key="4">
    <source>
        <dbReference type="ARBA" id="ARBA00022989"/>
    </source>
</evidence>
<evidence type="ECO:0000256" key="10">
    <source>
        <dbReference type="SAM" id="Phobius"/>
    </source>
</evidence>
<gene>
    <name evidence="14" type="ORF">NP493_757g01003</name>
</gene>
<dbReference type="PANTHER" id="PTHR21229:SF1">
    <property type="entry name" value="GH17801P"/>
    <property type="match status" value="1"/>
</dbReference>
<keyword evidence="6 10" id="KW-0472">Membrane</keyword>
<evidence type="ECO:0000259" key="12">
    <source>
        <dbReference type="Pfam" id="PF06814"/>
    </source>
</evidence>
<proteinExistence type="inferred from homology"/>
<feature type="transmembrane region" description="Helical" evidence="10">
    <location>
        <begin position="371"/>
        <end position="395"/>
    </location>
</feature>
<feature type="transmembrane region" description="Helical" evidence="10">
    <location>
        <begin position="407"/>
        <end position="431"/>
    </location>
</feature>
<feature type="compositionally biased region" description="Basic and acidic residues" evidence="9">
    <location>
        <begin position="102"/>
        <end position="113"/>
    </location>
</feature>
<evidence type="ECO:0000313" key="14">
    <source>
        <dbReference type="EMBL" id="KAK2174723.1"/>
    </source>
</evidence>
<evidence type="ECO:0000313" key="15">
    <source>
        <dbReference type="Proteomes" id="UP001209878"/>
    </source>
</evidence>
<feature type="domain" description="GOST seven transmembrane" evidence="12">
    <location>
        <begin position="225"/>
        <end position="469"/>
    </location>
</feature>
<keyword evidence="2 10" id="KW-0812">Transmembrane</keyword>
<feature type="transmembrane region" description="Helical" evidence="10">
    <location>
        <begin position="298"/>
        <end position="321"/>
    </location>
</feature>
<keyword evidence="3 11" id="KW-0732">Signal</keyword>
<accession>A0AAD9KNB7</accession>
<feature type="transmembrane region" description="Helical" evidence="10">
    <location>
        <begin position="328"/>
        <end position="351"/>
    </location>
</feature>
<reference evidence="14" key="1">
    <citation type="journal article" date="2023" name="Mol. Biol. Evol.">
        <title>Third-Generation Sequencing Reveals the Adaptive Role of the Epigenome in Three Deep-Sea Polychaetes.</title>
        <authorList>
            <person name="Perez M."/>
            <person name="Aroh O."/>
            <person name="Sun Y."/>
            <person name="Lan Y."/>
            <person name="Juniper S.K."/>
            <person name="Young C.R."/>
            <person name="Angers B."/>
            <person name="Qian P.Y."/>
        </authorList>
    </citation>
    <scope>NUCLEOTIDE SEQUENCE</scope>
    <source>
        <strain evidence="14">R07B-5</strain>
    </source>
</reference>
<dbReference type="InterPro" id="IPR009637">
    <property type="entry name" value="GPR107/GPR108-like"/>
</dbReference>
<evidence type="ECO:0000256" key="2">
    <source>
        <dbReference type="ARBA" id="ARBA00022692"/>
    </source>
</evidence>
<dbReference type="InterPro" id="IPR053937">
    <property type="entry name" value="GOST_TM"/>
</dbReference>
<feature type="region of interest" description="Disordered" evidence="9">
    <location>
        <begin position="91"/>
        <end position="113"/>
    </location>
</feature>
<evidence type="ECO:0000256" key="6">
    <source>
        <dbReference type="ARBA" id="ARBA00023136"/>
    </source>
</evidence>
<dbReference type="PANTHER" id="PTHR21229">
    <property type="entry name" value="LUNG SEVEN TRANSMEMBRANE RECEPTOR"/>
    <property type="match status" value="1"/>
</dbReference>
<evidence type="ECO:0000256" key="8">
    <source>
        <dbReference type="ARBA" id="ARBA00044946"/>
    </source>
</evidence>
<dbReference type="EMBL" id="JAODUO010000780">
    <property type="protein sequence ID" value="KAK2174723.1"/>
    <property type="molecule type" value="Genomic_DNA"/>
</dbReference>
<keyword evidence="15" id="KW-1185">Reference proteome</keyword>
<evidence type="ECO:0000256" key="7">
    <source>
        <dbReference type="ARBA" id="ARBA00023180"/>
    </source>
</evidence>
<keyword evidence="7" id="KW-0325">Glycoprotein</keyword>
<dbReference type="Pfam" id="PF06814">
    <property type="entry name" value="GOST_TM"/>
    <property type="match status" value="1"/>
</dbReference>
<feature type="transmembrane region" description="Helical" evidence="10">
    <location>
        <begin position="258"/>
        <end position="278"/>
    </location>
</feature>
<dbReference type="InterPro" id="IPR054101">
    <property type="entry name" value="TMEM87A/B_GOLD"/>
</dbReference>
<keyword evidence="5" id="KW-0333">Golgi apparatus</keyword>
<dbReference type="AlphaFoldDB" id="A0AAD9KNB7"/>
<evidence type="ECO:0000256" key="1">
    <source>
        <dbReference type="ARBA" id="ARBA00004653"/>
    </source>
</evidence>
<feature type="signal peptide" evidence="11">
    <location>
        <begin position="1"/>
        <end position="20"/>
    </location>
</feature>
<protein>
    <submittedName>
        <fullName evidence="14">Uncharacterized protein</fullName>
    </submittedName>
</protein>
<evidence type="ECO:0000259" key="13">
    <source>
        <dbReference type="Pfam" id="PF21901"/>
    </source>
</evidence>
<feature type="chain" id="PRO_5042073999" evidence="11">
    <location>
        <begin position="21"/>
        <end position="472"/>
    </location>
</feature>
<comment type="subcellular location">
    <subcellularLocation>
        <location evidence="1">Golgi apparatus membrane</location>
        <topology evidence="1">Multi-pass membrane protein</topology>
    </subcellularLocation>
</comment>
<evidence type="ECO:0000256" key="5">
    <source>
        <dbReference type="ARBA" id="ARBA00023034"/>
    </source>
</evidence>
<dbReference type="GO" id="GO:0005794">
    <property type="term" value="C:Golgi apparatus"/>
    <property type="evidence" value="ECO:0007669"/>
    <property type="project" value="TreeGrafter"/>
</dbReference>
<comment type="caution">
    <text evidence="14">The sequence shown here is derived from an EMBL/GenBank/DDBJ whole genome shotgun (WGS) entry which is preliminary data.</text>
</comment>
<comment type="similarity">
    <text evidence="8">Belongs to the LU7TM family. TMEM87 subfamily.</text>
</comment>